<feature type="region of interest" description="Disordered" evidence="4">
    <location>
        <begin position="189"/>
        <end position="228"/>
    </location>
</feature>
<dbReference type="GO" id="GO:0048813">
    <property type="term" value="P:dendrite morphogenesis"/>
    <property type="evidence" value="ECO:0007669"/>
    <property type="project" value="TreeGrafter"/>
</dbReference>
<accession>A0AAU9F9N9</accession>
<dbReference type="GO" id="GO:0032433">
    <property type="term" value="C:filopodium tip"/>
    <property type="evidence" value="ECO:0007669"/>
    <property type="project" value="TreeGrafter"/>
</dbReference>
<proteinExistence type="inferred from homology"/>
<dbReference type="PANTHER" id="PTHR13651">
    <property type="entry name" value="PROTEIN ABITRAM"/>
    <property type="match status" value="1"/>
</dbReference>
<comment type="similarity">
    <text evidence="1">Belongs to the ABITRAM family.</text>
</comment>
<dbReference type="GO" id="GO:0051489">
    <property type="term" value="P:regulation of filopodium assembly"/>
    <property type="evidence" value="ECO:0007669"/>
    <property type="project" value="TreeGrafter"/>
</dbReference>
<dbReference type="SUPFAM" id="SSF51230">
    <property type="entry name" value="Single hybrid motif"/>
    <property type="match status" value="1"/>
</dbReference>
<dbReference type="PANTHER" id="PTHR13651:SF0">
    <property type="entry name" value="PROTEIN ABITRAM"/>
    <property type="match status" value="1"/>
</dbReference>
<dbReference type="GO" id="GO:0030833">
    <property type="term" value="P:regulation of actin filament polymerization"/>
    <property type="evidence" value="ECO:0007669"/>
    <property type="project" value="TreeGrafter"/>
</dbReference>
<dbReference type="GO" id="GO:0051015">
    <property type="term" value="F:actin filament binding"/>
    <property type="evidence" value="ECO:0007669"/>
    <property type="project" value="TreeGrafter"/>
</dbReference>
<keyword evidence="6" id="KW-1185">Reference proteome</keyword>
<reference evidence="5 6" key="1">
    <citation type="submission" date="2024-02" db="EMBL/GenBank/DDBJ databases">
        <title>A chromosome-level genome assembly of Drosophila madeirensis, a fruit fly species endemic to Madeira island.</title>
        <authorList>
            <person name="Tomihara K."/>
            <person name="Llopart A."/>
            <person name="Yamamoto D."/>
        </authorList>
    </citation>
    <scope>NUCLEOTIDE SEQUENCE [LARGE SCALE GENOMIC DNA]</scope>
    <source>
        <strain evidence="5 6">RF1</strain>
    </source>
</reference>
<dbReference type="EMBL" id="AP029263">
    <property type="protein sequence ID" value="BFF92363.1"/>
    <property type="molecule type" value="Genomic_DNA"/>
</dbReference>
<dbReference type="AlphaFoldDB" id="A0AAU9F9N9"/>
<evidence type="ECO:0000256" key="1">
    <source>
        <dbReference type="ARBA" id="ARBA00010764"/>
    </source>
</evidence>
<dbReference type="GO" id="GO:0030027">
    <property type="term" value="C:lamellipodium"/>
    <property type="evidence" value="ECO:0007669"/>
    <property type="project" value="TreeGrafter"/>
</dbReference>
<sequence>MAATADPLEAFYFEHEEQQSICGQPVSPITDGFDANYPSVVDRFFTRYYYIRANAAYQVLYHSNRICLICLAPSHPALAQGVSTLSFDVGNVDRSQNVVKGKGKKGGMILQADSTLALLTTETGQTYKIPSCIRGKLVEVNAALVAEPKLLEQLPEGAGYFAILLPKIENCDLIREKLLTQEQYEEYLKTSHEQDTEHLETSKEQKEEEHMKANKEEPGHHGHGHSSPTAAKLYKFTVKVLKIAVKSL</sequence>
<dbReference type="Proteomes" id="UP001500889">
    <property type="component" value="Chromosome O"/>
</dbReference>
<feature type="compositionally biased region" description="Basic and acidic residues" evidence="4">
    <location>
        <begin position="189"/>
        <end position="220"/>
    </location>
</feature>
<dbReference type="GO" id="GO:0003785">
    <property type="term" value="F:actin monomer binding"/>
    <property type="evidence" value="ECO:0007669"/>
    <property type="project" value="TreeGrafter"/>
</dbReference>
<evidence type="ECO:0000256" key="2">
    <source>
        <dbReference type="ARBA" id="ARBA00019325"/>
    </source>
</evidence>
<dbReference type="Pfam" id="PF01597">
    <property type="entry name" value="GCV_H"/>
    <property type="match status" value="1"/>
</dbReference>
<evidence type="ECO:0000313" key="5">
    <source>
        <dbReference type="EMBL" id="BFF92363.1"/>
    </source>
</evidence>
<evidence type="ECO:0000256" key="4">
    <source>
        <dbReference type="SAM" id="MobiDB-lite"/>
    </source>
</evidence>
<name>A0AAU9F9N9_DROMD</name>
<organism evidence="5 6">
    <name type="scientific">Drosophila madeirensis</name>
    <name type="common">Fruit fly</name>
    <dbReference type="NCBI Taxonomy" id="30013"/>
    <lineage>
        <taxon>Eukaryota</taxon>
        <taxon>Metazoa</taxon>
        <taxon>Ecdysozoa</taxon>
        <taxon>Arthropoda</taxon>
        <taxon>Hexapoda</taxon>
        <taxon>Insecta</taxon>
        <taxon>Pterygota</taxon>
        <taxon>Neoptera</taxon>
        <taxon>Endopterygota</taxon>
        <taxon>Diptera</taxon>
        <taxon>Brachycera</taxon>
        <taxon>Muscomorpha</taxon>
        <taxon>Ephydroidea</taxon>
        <taxon>Drosophilidae</taxon>
        <taxon>Drosophila</taxon>
        <taxon>Sophophora</taxon>
    </lineage>
</organism>
<dbReference type="InterPro" id="IPR033753">
    <property type="entry name" value="GCV_H/Fam206"/>
</dbReference>
<dbReference type="GO" id="GO:0005634">
    <property type="term" value="C:nucleus"/>
    <property type="evidence" value="ECO:0007669"/>
    <property type="project" value="TreeGrafter"/>
</dbReference>
<dbReference type="InterPro" id="IPR011053">
    <property type="entry name" value="Single_hybrid_motif"/>
</dbReference>
<evidence type="ECO:0000313" key="6">
    <source>
        <dbReference type="Proteomes" id="UP001500889"/>
    </source>
</evidence>
<dbReference type="Gene3D" id="2.40.50.100">
    <property type="match status" value="1"/>
</dbReference>
<gene>
    <name evidence="5" type="ORF">DMAD_10440</name>
</gene>
<evidence type="ECO:0000256" key="3">
    <source>
        <dbReference type="ARBA" id="ARBA00030463"/>
    </source>
</evidence>
<dbReference type="InterPro" id="IPR039169">
    <property type="entry name" value="Abitram"/>
</dbReference>
<protein>
    <recommendedName>
        <fullName evidence="2">Protein Abitram</fullName>
    </recommendedName>
    <alternativeName>
        <fullName evidence="3">Actin-binding transcription modulator</fullName>
    </alternativeName>
</protein>
<dbReference type="GO" id="GO:0030425">
    <property type="term" value="C:dendrite"/>
    <property type="evidence" value="ECO:0007669"/>
    <property type="project" value="TreeGrafter"/>
</dbReference>